<accession>A0A4U1CTD4</accession>
<protein>
    <recommendedName>
        <fullName evidence="3">HEPN domain-containing protein</fullName>
    </recommendedName>
</protein>
<comment type="caution">
    <text evidence="1">The sequence shown here is derived from an EMBL/GenBank/DDBJ whole genome shotgun (WGS) entry which is preliminary data.</text>
</comment>
<evidence type="ECO:0008006" key="3">
    <source>
        <dbReference type="Google" id="ProtNLM"/>
    </source>
</evidence>
<evidence type="ECO:0000313" key="2">
    <source>
        <dbReference type="Proteomes" id="UP000309488"/>
    </source>
</evidence>
<sequence>MSNWLSKSINSFAIANNAGLSVFNDNRVHCFYYGCVQLLKHVVLNNFNGMDVEQVENECNPKKKPENKGTHQYLKLKIKEDLNNRSERLVSVDFNSKLLALQNLRTKADYGIDNISQLEIENAKQYSDLINNTLNKFYKI</sequence>
<gene>
    <name evidence="1" type="ORF">FA048_09115</name>
</gene>
<dbReference type="Gene3D" id="1.20.120.330">
    <property type="entry name" value="Nucleotidyltransferases domain 2"/>
    <property type="match status" value="1"/>
</dbReference>
<name>A0A4U1CTD4_9SPHI</name>
<evidence type="ECO:0000313" key="1">
    <source>
        <dbReference type="EMBL" id="TKC10340.1"/>
    </source>
</evidence>
<organism evidence="1 2">
    <name type="scientific">Pedobacter polaris</name>
    <dbReference type="NCBI Taxonomy" id="2571273"/>
    <lineage>
        <taxon>Bacteria</taxon>
        <taxon>Pseudomonadati</taxon>
        <taxon>Bacteroidota</taxon>
        <taxon>Sphingobacteriia</taxon>
        <taxon>Sphingobacteriales</taxon>
        <taxon>Sphingobacteriaceae</taxon>
        <taxon>Pedobacter</taxon>
    </lineage>
</organism>
<dbReference type="AlphaFoldDB" id="A0A4U1CTD4"/>
<dbReference type="Proteomes" id="UP000309488">
    <property type="component" value="Unassembled WGS sequence"/>
</dbReference>
<proteinExistence type="predicted"/>
<dbReference type="EMBL" id="SWBR01000002">
    <property type="protein sequence ID" value="TKC10340.1"/>
    <property type="molecule type" value="Genomic_DNA"/>
</dbReference>
<dbReference type="OrthoDB" id="666468at2"/>
<dbReference type="RefSeq" id="WP_136840086.1">
    <property type="nucleotide sequence ID" value="NZ_SWBR01000002.1"/>
</dbReference>
<keyword evidence="2" id="KW-1185">Reference proteome</keyword>
<reference evidence="1 2" key="1">
    <citation type="submission" date="2019-04" db="EMBL/GenBank/DDBJ databases">
        <title>Pedobacter sp. RP-3-22 sp. nov., isolated from Arctic soil.</title>
        <authorList>
            <person name="Dahal R.H."/>
            <person name="Kim D.-U."/>
        </authorList>
    </citation>
    <scope>NUCLEOTIDE SEQUENCE [LARGE SCALE GENOMIC DNA]</scope>
    <source>
        <strain evidence="1 2">RP-3-22</strain>
    </source>
</reference>